<dbReference type="EMBL" id="PYDT01000003">
    <property type="protein sequence ID" value="THU65690.1"/>
    <property type="molecule type" value="Genomic_DNA"/>
</dbReference>
<sequence>MDRYRSVRSSASQSGKAVRLEQSSIATSSSTPDGVLAINELNSSQQQMLNVVAANAVAEIGRMECPPNILNIRSVPRSWSRPDKFTLLQQISASNSSRTEFKLRMITSGCVVTLRQLTTLKDLREVRLCRPSGSETRLIQ</sequence>
<feature type="region of interest" description="Disordered" evidence="1">
    <location>
        <begin position="1"/>
        <end position="30"/>
    </location>
</feature>
<proteinExistence type="predicted"/>
<keyword evidence="3" id="KW-1185">Reference proteome</keyword>
<reference evidence="2 3" key="1">
    <citation type="journal article" date="2019" name="Nat. Plants">
        <title>Genome sequencing of Musa balbisiana reveals subgenome evolution and function divergence in polyploid bananas.</title>
        <authorList>
            <person name="Yao X."/>
        </authorList>
    </citation>
    <scope>NUCLEOTIDE SEQUENCE [LARGE SCALE GENOMIC DNA]</scope>
    <source>
        <strain evidence="3">cv. DH-PKW</strain>
        <tissue evidence="2">Leaves</tissue>
    </source>
</reference>
<accession>A0A4S8JU52</accession>
<organism evidence="2 3">
    <name type="scientific">Musa balbisiana</name>
    <name type="common">Banana</name>
    <dbReference type="NCBI Taxonomy" id="52838"/>
    <lineage>
        <taxon>Eukaryota</taxon>
        <taxon>Viridiplantae</taxon>
        <taxon>Streptophyta</taxon>
        <taxon>Embryophyta</taxon>
        <taxon>Tracheophyta</taxon>
        <taxon>Spermatophyta</taxon>
        <taxon>Magnoliopsida</taxon>
        <taxon>Liliopsida</taxon>
        <taxon>Zingiberales</taxon>
        <taxon>Musaceae</taxon>
        <taxon>Musa</taxon>
    </lineage>
</organism>
<evidence type="ECO:0000256" key="1">
    <source>
        <dbReference type="SAM" id="MobiDB-lite"/>
    </source>
</evidence>
<evidence type="ECO:0000313" key="2">
    <source>
        <dbReference type="EMBL" id="THU65690.1"/>
    </source>
</evidence>
<evidence type="ECO:0000313" key="3">
    <source>
        <dbReference type="Proteomes" id="UP000317650"/>
    </source>
</evidence>
<dbReference type="Proteomes" id="UP000317650">
    <property type="component" value="Chromosome 5"/>
</dbReference>
<comment type="caution">
    <text evidence="2">The sequence shown here is derived from an EMBL/GenBank/DDBJ whole genome shotgun (WGS) entry which is preliminary data.</text>
</comment>
<feature type="compositionally biased region" description="Polar residues" evidence="1">
    <location>
        <begin position="7"/>
        <end position="30"/>
    </location>
</feature>
<dbReference type="AlphaFoldDB" id="A0A4S8JU52"/>
<name>A0A4S8JU52_MUSBA</name>
<gene>
    <name evidence="2" type="ORF">C4D60_Mb05t06310</name>
</gene>
<protein>
    <submittedName>
        <fullName evidence="2">Uncharacterized protein</fullName>
    </submittedName>
</protein>